<dbReference type="InterPro" id="IPR050263">
    <property type="entry name" value="Bact_Fimbrial_Adh_Pro"/>
</dbReference>
<dbReference type="InterPro" id="IPR000259">
    <property type="entry name" value="Adhesion_dom_fimbrial"/>
</dbReference>
<gene>
    <name evidence="8" type="ORF">AWV77_12450</name>
</gene>
<dbReference type="InterPro" id="IPR054160">
    <property type="entry name" value="MrkD_recept-bd"/>
</dbReference>
<evidence type="ECO:0000256" key="5">
    <source>
        <dbReference type="SAM" id="SignalP"/>
    </source>
</evidence>
<proteinExistence type="inferred from homology"/>
<feature type="domain" description="Fimbrial-type adhesion" evidence="6">
    <location>
        <begin position="181"/>
        <end position="318"/>
    </location>
</feature>
<dbReference type="AlphaFoldDB" id="A0A0X7K6V5"/>
<comment type="caution">
    <text evidence="8">The sequence shown here is derived from an EMBL/GenBank/DDBJ whole genome shotgun (WGS) entry which is preliminary data.</text>
</comment>
<feature type="domain" description="MrkD-like receptor binding" evidence="7">
    <location>
        <begin position="40"/>
        <end position="176"/>
    </location>
</feature>
<dbReference type="PANTHER" id="PTHR33420:SF3">
    <property type="entry name" value="FIMBRIAL SUBUNIT ELFA"/>
    <property type="match status" value="1"/>
</dbReference>
<dbReference type="SUPFAM" id="SSF49401">
    <property type="entry name" value="Bacterial adhesins"/>
    <property type="match status" value="1"/>
</dbReference>
<dbReference type="GO" id="GO:0009289">
    <property type="term" value="C:pilus"/>
    <property type="evidence" value="ECO:0007669"/>
    <property type="project" value="UniProtKB-SubCell"/>
</dbReference>
<sequence>MKHGFKSLCVLLGLGLPVAAQAACDRYPNTQHSVTFPSTITVPESLGIGQLITSQTFAGPYPTFYMNCHSPTPTFLTGRFTSAISAPGGLIYHTNVPGIGMRVMVTLTSGAPYSAKLMTESLVSAPGRILWGATRLVAQFYKLGPVTTGTLPSGEIQHNNWDGGRGHYRMILNTSIRFVNPASTCDLAVGDVNRTIILPTVRVSDFNHANSTGVHPFELTAHCEPGIRNVSFLFSGTPSTGNGALFANTGTSRGTALALSHRNVAYIPANGSAAQRTRQIPTSGARAVLPMNAEYHKTGAAITPGTLVSTAIVSIAYD</sequence>
<evidence type="ECO:0000256" key="2">
    <source>
        <dbReference type="ARBA" id="ARBA00006671"/>
    </source>
</evidence>
<keyword evidence="4" id="KW-0281">Fimbrium</keyword>
<organism evidence="8 9">
    <name type="scientific">Pseudomonas palleroniana</name>
    <dbReference type="NCBI Taxonomy" id="191390"/>
    <lineage>
        <taxon>Bacteria</taxon>
        <taxon>Pseudomonadati</taxon>
        <taxon>Pseudomonadota</taxon>
        <taxon>Gammaproteobacteria</taxon>
        <taxon>Pseudomonadales</taxon>
        <taxon>Pseudomonadaceae</taxon>
        <taxon>Pseudomonas</taxon>
    </lineage>
</organism>
<dbReference type="InterPro" id="IPR036937">
    <property type="entry name" value="Adhesion_dom_fimbrial_sf"/>
</dbReference>
<evidence type="ECO:0000313" key="9">
    <source>
        <dbReference type="Proteomes" id="UP000067111"/>
    </source>
</evidence>
<dbReference type="PANTHER" id="PTHR33420">
    <property type="entry name" value="FIMBRIAL SUBUNIT ELFA-RELATED"/>
    <property type="match status" value="1"/>
</dbReference>
<accession>A0A0X7K6V5</accession>
<evidence type="ECO:0000256" key="3">
    <source>
        <dbReference type="ARBA" id="ARBA00022729"/>
    </source>
</evidence>
<evidence type="ECO:0000313" key="8">
    <source>
        <dbReference type="EMBL" id="KWU50460.1"/>
    </source>
</evidence>
<dbReference type="Pfam" id="PF00419">
    <property type="entry name" value="Fimbrial"/>
    <property type="match status" value="1"/>
</dbReference>
<dbReference type="OrthoDB" id="7010164at2"/>
<protein>
    <submittedName>
        <fullName evidence="8">Uncharacterized protein</fullName>
    </submittedName>
</protein>
<comment type="similarity">
    <text evidence="2">Belongs to the fimbrial protein family.</text>
</comment>
<dbReference type="InterPro" id="IPR008966">
    <property type="entry name" value="Adhesion_dom_sf"/>
</dbReference>
<feature type="chain" id="PRO_5007064175" evidence="5">
    <location>
        <begin position="23"/>
        <end position="318"/>
    </location>
</feature>
<dbReference type="RefSeq" id="WP_060754556.1">
    <property type="nucleotide sequence ID" value="NZ_LRMR01000013.1"/>
</dbReference>
<dbReference type="Pfam" id="PF22003">
    <property type="entry name" value="MrkDrd"/>
    <property type="match status" value="1"/>
</dbReference>
<dbReference type="EMBL" id="LRMR01000013">
    <property type="protein sequence ID" value="KWU50460.1"/>
    <property type="molecule type" value="Genomic_DNA"/>
</dbReference>
<dbReference type="Proteomes" id="UP000067111">
    <property type="component" value="Unassembled WGS sequence"/>
</dbReference>
<evidence type="ECO:0000259" key="7">
    <source>
        <dbReference type="Pfam" id="PF22003"/>
    </source>
</evidence>
<evidence type="ECO:0000256" key="4">
    <source>
        <dbReference type="ARBA" id="ARBA00023263"/>
    </source>
</evidence>
<name>A0A0X7K6V5_9PSED</name>
<dbReference type="GO" id="GO:0043709">
    <property type="term" value="P:cell adhesion involved in single-species biofilm formation"/>
    <property type="evidence" value="ECO:0007669"/>
    <property type="project" value="TreeGrafter"/>
</dbReference>
<dbReference type="Gene3D" id="2.60.40.1090">
    <property type="entry name" value="Fimbrial-type adhesion domain"/>
    <property type="match status" value="1"/>
</dbReference>
<dbReference type="Gene3D" id="2.60.40.3310">
    <property type="match status" value="1"/>
</dbReference>
<comment type="subcellular location">
    <subcellularLocation>
        <location evidence="1">Fimbrium</location>
    </subcellularLocation>
</comment>
<keyword evidence="3 5" id="KW-0732">Signal</keyword>
<feature type="signal peptide" evidence="5">
    <location>
        <begin position="1"/>
        <end position="22"/>
    </location>
</feature>
<evidence type="ECO:0000256" key="1">
    <source>
        <dbReference type="ARBA" id="ARBA00004561"/>
    </source>
</evidence>
<evidence type="ECO:0000259" key="6">
    <source>
        <dbReference type="Pfam" id="PF00419"/>
    </source>
</evidence>
<reference evidence="9" key="1">
    <citation type="submission" date="2016-01" db="EMBL/GenBank/DDBJ databases">
        <authorList>
            <person name="Gamez R.M."/>
            <person name="Rodriguez F."/>
            <person name="Bernal J.F."/>
            <person name="Agarwala R."/>
            <person name="Landsman D."/>
            <person name="Marino-Ramirez L."/>
        </authorList>
    </citation>
    <scope>NUCLEOTIDE SEQUENCE [LARGE SCALE GENOMIC DNA]</scope>
    <source>
        <strain evidence="9">Ps006</strain>
    </source>
</reference>